<reference evidence="2" key="1">
    <citation type="submission" date="2021-02" db="EMBL/GenBank/DDBJ databases">
        <authorList>
            <person name="Dougan E. K."/>
            <person name="Rhodes N."/>
            <person name="Thang M."/>
            <person name="Chan C."/>
        </authorList>
    </citation>
    <scope>NUCLEOTIDE SEQUENCE</scope>
</reference>
<name>A0A812S4P0_9DINO</name>
<proteinExistence type="predicted"/>
<keyword evidence="3" id="KW-1185">Reference proteome</keyword>
<dbReference type="Proteomes" id="UP000601435">
    <property type="component" value="Unassembled WGS sequence"/>
</dbReference>
<sequence length="1179" mass="127810">ALTTLNTARTEASAYATECQALLSAGILSLLVCNGLTLHYLSDCQSALAAIDGSAQYAADGTASAASNTHLLRRELNPQCSTYGYVPGHAGVLPNEVVDTLSKIGAAGKEVSCGLIASHNLTLRWFANGASLLPWVAVALRSLFGDVSLPSVGASDLGHNRCHGGLSELDLLAPFVPARAAKQTADSRTTVSVSADLHLRVATFNTLSLLGDPAEREPAGLTGGPARAAILAAALAENDIHIACLQETRSDRGQSRVGDYVRYAAGAVKGQWGTEVWIKQGLSLLRSSCRDDGAHFEVCQATVLTADPRRIFVRLHSKSLAILVVSLHGPHRAFESGTIRQWWEETSKLLKQYCRADYLVIGGDFNAAVGSEASEAIGSHAAELEDEAGSQVRLLTALFGLWAPATFDGHHHGPTHTYHQKKSGRLCRPDLILVPTAWAKGCVSSRTSPDIHAAHVCQDHVAAVVDLRLALTANSQVRRTRRIKARDVVDEANRGKEGLSQLTADQPRRPRHPYLTEGTWYCSDTFETLYMSNAWVWQMEIVSAIQVAQLRTLGLALRAGCKRDRDAYVEQLALQFSEGPSQQVYQNYHKLLVHKRRKPFQLEPLPMLNKADGTQCLSAAETNQRWREHFGSLEGGQDISYQALAAAANEAAVPLEEQRLRGWIPYRPNFAGTSPLIWCVTAVAMHKGATSFVLFADIASAFYCTVTQLVANKGGAIDEDLLQRITDQLHIAQEDVASLRQHLAQPSAMSAARAEPWLEAITDCLSTGNWFVLRGDSTPIATARGSRPGSSFADIVFALLLPKVLQARDALRATSQPAAVAPHMPWDGNRSLGPCAPEAPDITIDEIMWADDIAIPRWCMRNHATRTAIAVEAGALADACAEHGLRLSYGATKTAALASVCGQGSRAIRKALYGSAGFKGTLEVVREHAAPVTLPLVGHYKHLGAVQAPGGAIRSELRHRIASAKTAYHEARRKIFKNRGIKIHRKAMVLEATVLSRLTQGAGSWPSLCKADQAAFDATIWHFYRGILCIPRAGPQDIPALTCCALVRLPPPDVILRRARLQYLRQLVAAGPPQLWACVKDDRPYCDLLANDLRWVYGWTHLMPAVEDPDSSWESWRTLMSQRPGVYKNIVRTACKLEGARIAIVAALDGLHRGLHGLAPSPAHIPAPSQQGYTELCVP</sequence>
<dbReference type="OrthoDB" id="432573at2759"/>
<feature type="non-terminal residue" evidence="2">
    <location>
        <position position="1"/>
    </location>
</feature>
<protein>
    <recommendedName>
        <fullName evidence="1">Endonuclease/exonuclease/phosphatase domain-containing protein</fullName>
    </recommendedName>
</protein>
<evidence type="ECO:0000313" key="2">
    <source>
        <dbReference type="EMBL" id="CAE7461489.1"/>
    </source>
</evidence>
<dbReference type="AlphaFoldDB" id="A0A812S4P0"/>
<organism evidence="2 3">
    <name type="scientific">Symbiodinium necroappetens</name>
    <dbReference type="NCBI Taxonomy" id="1628268"/>
    <lineage>
        <taxon>Eukaryota</taxon>
        <taxon>Sar</taxon>
        <taxon>Alveolata</taxon>
        <taxon>Dinophyceae</taxon>
        <taxon>Suessiales</taxon>
        <taxon>Symbiodiniaceae</taxon>
        <taxon>Symbiodinium</taxon>
    </lineage>
</organism>
<evidence type="ECO:0000259" key="1">
    <source>
        <dbReference type="Pfam" id="PF03372"/>
    </source>
</evidence>
<feature type="domain" description="Endonuclease/exonuclease/phosphatase" evidence="1">
    <location>
        <begin position="202"/>
        <end position="451"/>
    </location>
</feature>
<dbReference type="Pfam" id="PF03372">
    <property type="entry name" value="Exo_endo_phos"/>
    <property type="match status" value="1"/>
</dbReference>
<evidence type="ECO:0000313" key="3">
    <source>
        <dbReference type="Proteomes" id="UP000601435"/>
    </source>
</evidence>
<dbReference type="InterPro" id="IPR005135">
    <property type="entry name" value="Endo/exonuclease/phosphatase"/>
</dbReference>
<gene>
    <name evidence="2" type="ORF">SNEC2469_LOCUS12910</name>
</gene>
<accession>A0A812S4P0</accession>
<dbReference type="Gene3D" id="3.60.10.10">
    <property type="entry name" value="Endonuclease/exonuclease/phosphatase"/>
    <property type="match status" value="1"/>
</dbReference>
<dbReference type="SUPFAM" id="SSF56219">
    <property type="entry name" value="DNase I-like"/>
    <property type="match status" value="1"/>
</dbReference>
<feature type="non-terminal residue" evidence="2">
    <location>
        <position position="1179"/>
    </location>
</feature>
<dbReference type="InterPro" id="IPR036691">
    <property type="entry name" value="Endo/exonu/phosph_ase_sf"/>
</dbReference>
<dbReference type="EMBL" id="CAJNJA010020543">
    <property type="protein sequence ID" value="CAE7461489.1"/>
    <property type="molecule type" value="Genomic_DNA"/>
</dbReference>
<comment type="caution">
    <text evidence="2">The sequence shown here is derived from an EMBL/GenBank/DDBJ whole genome shotgun (WGS) entry which is preliminary data.</text>
</comment>
<dbReference type="GO" id="GO:0003824">
    <property type="term" value="F:catalytic activity"/>
    <property type="evidence" value="ECO:0007669"/>
    <property type="project" value="InterPro"/>
</dbReference>